<keyword evidence="1" id="KW-0472">Membrane</keyword>
<dbReference type="BioCyc" id="FSP469605-HMP:GTSP-2-MONOMER"/>
<accession>E5BEH3</accession>
<gene>
    <name evidence="2" type="ORF">FSBG_00001</name>
</gene>
<keyword evidence="1" id="KW-0812">Transmembrane</keyword>
<feature type="transmembrane region" description="Helical" evidence="1">
    <location>
        <begin position="35"/>
        <end position="52"/>
    </location>
</feature>
<dbReference type="EMBL" id="GG657971">
    <property type="protein sequence ID" value="EFS20504.1"/>
    <property type="molecule type" value="Genomic_DNA"/>
</dbReference>
<protein>
    <submittedName>
        <fullName evidence="2">Uncharacterized protein</fullName>
    </submittedName>
</protein>
<dbReference type="AlphaFoldDB" id="E5BEH3"/>
<keyword evidence="1" id="KW-1133">Transmembrane helix</keyword>
<feature type="transmembrane region" description="Helical" evidence="1">
    <location>
        <begin position="6"/>
        <end position="23"/>
    </location>
</feature>
<organism evidence="2 3">
    <name type="scientific">Fusobacterium gonidiaformans 3-1-5R</name>
    <dbReference type="NCBI Taxonomy" id="469605"/>
    <lineage>
        <taxon>Bacteria</taxon>
        <taxon>Fusobacteriati</taxon>
        <taxon>Fusobacteriota</taxon>
        <taxon>Fusobacteriia</taxon>
        <taxon>Fusobacteriales</taxon>
        <taxon>Fusobacteriaceae</taxon>
        <taxon>Fusobacterium</taxon>
    </lineage>
</organism>
<dbReference type="HOGENOM" id="CLU_3043708_0_0_0"/>
<reference evidence="2 3" key="1">
    <citation type="submission" date="2009-02" db="EMBL/GenBank/DDBJ databases">
        <title>The Genome Sequence of Fusobacterium sp. 3_1_5R.</title>
        <authorList>
            <consortium name="The Broad Institute Genome Sequencing Platform"/>
            <person name="Ward D."/>
            <person name="Young S.K."/>
            <person name="Kodira C.D."/>
            <person name="Zeng Q."/>
            <person name="Koehrsen M."/>
            <person name="Alvarado L."/>
            <person name="Berlin A."/>
            <person name="Borenstein D."/>
            <person name="Chen Z."/>
            <person name="Engels R."/>
            <person name="Freedman E."/>
            <person name="Gellesch M."/>
            <person name="Goldberg J."/>
            <person name="Griggs A."/>
            <person name="Gujja S."/>
            <person name="Heiman D."/>
            <person name="Hepburn T."/>
            <person name="Howarth C."/>
            <person name="Jen D."/>
            <person name="Larson L."/>
            <person name="Lewis B."/>
            <person name="Mehta T."/>
            <person name="Park D."/>
            <person name="Pearson M."/>
            <person name="Roberts A."/>
            <person name="Saif S."/>
            <person name="Shea T."/>
            <person name="Shenoy N."/>
            <person name="Sisk P."/>
            <person name="Stolte C."/>
            <person name="Sykes S."/>
            <person name="Walk T."/>
            <person name="White J."/>
            <person name="Yandava C."/>
            <person name="Allen-Vercoe E."/>
            <person name="Strauss J."/>
            <person name="Ambrose C."/>
            <person name="Lander E."/>
            <person name="Nusbaum C."/>
            <person name="Galagan J."/>
            <person name="Birren B."/>
        </authorList>
    </citation>
    <scope>NUCLEOTIDE SEQUENCE [LARGE SCALE GENOMIC DNA]</scope>
    <source>
        <strain evidence="2 3">3_1_5R</strain>
    </source>
</reference>
<keyword evidence="3" id="KW-1185">Reference proteome</keyword>
<dbReference type="RefSeq" id="WP_008800583.1">
    <property type="nucleotide sequence ID" value="NZ_GG657971.1"/>
</dbReference>
<name>E5BEH3_9FUSO</name>
<evidence type="ECO:0000256" key="1">
    <source>
        <dbReference type="SAM" id="Phobius"/>
    </source>
</evidence>
<dbReference type="Proteomes" id="UP000002975">
    <property type="component" value="Unassembled WGS sequence"/>
</dbReference>
<proteinExistence type="predicted"/>
<evidence type="ECO:0000313" key="2">
    <source>
        <dbReference type="EMBL" id="EFS20504.1"/>
    </source>
</evidence>
<evidence type="ECO:0000313" key="3">
    <source>
        <dbReference type="Proteomes" id="UP000002975"/>
    </source>
</evidence>
<sequence length="54" mass="6507">MNKKKLYIYIVISIIAGIGLFFYDKTSFYDYIKIMGTAFLVCLFFITKHYFFKK</sequence>